<dbReference type="EMBL" id="BAABCY010000034">
    <property type="protein sequence ID" value="GAA3563733.1"/>
    <property type="molecule type" value="Genomic_DNA"/>
</dbReference>
<gene>
    <name evidence="2" type="primary">tnpA_1</name>
    <name evidence="2" type="ORF">GCM10022395_12830</name>
</gene>
<organism evidence="2 3">
    <name type="scientific">Snuella lapsa</name>
    <dbReference type="NCBI Taxonomy" id="870481"/>
    <lineage>
        <taxon>Bacteria</taxon>
        <taxon>Pseudomonadati</taxon>
        <taxon>Bacteroidota</taxon>
        <taxon>Flavobacteriia</taxon>
        <taxon>Flavobacteriales</taxon>
        <taxon>Flavobacteriaceae</taxon>
        <taxon>Snuella</taxon>
    </lineage>
</organism>
<dbReference type="SUPFAM" id="SSF143422">
    <property type="entry name" value="Transposase IS200-like"/>
    <property type="match status" value="1"/>
</dbReference>
<keyword evidence="3" id="KW-1185">Reference proteome</keyword>
<accession>A0ABP6XC05</accession>
<evidence type="ECO:0000313" key="2">
    <source>
        <dbReference type="EMBL" id="GAA3563733.1"/>
    </source>
</evidence>
<dbReference type="PANTHER" id="PTHR33360:SF4">
    <property type="entry name" value="TRANSPOSASE IS200-LIKE PROTEIN"/>
    <property type="match status" value="1"/>
</dbReference>
<comment type="caution">
    <text evidence="2">The sequence shown here is derived from an EMBL/GenBank/DDBJ whole genome shotgun (WGS) entry which is preliminary data.</text>
</comment>
<dbReference type="Proteomes" id="UP001500954">
    <property type="component" value="Unassembled WGS sequence"/>
</dbReference>
<proteinExistence type="predicted"/>
<dbReference type="Gene3D" id="3.30.70.1290">
    <property type="entry name" value="Transposase IS200-like"/>
    <property type="match status" value="1"/>
</dbReference>
<feature type="domain" description="Transposase IS200-like" evidence="1">
    <location>
        <begin position="16"/>
        <end position="136"/>
    </location>
</feature>
<evidence type="ECO:0000259" key="1">
    <source>
        <dbReference type="SMART" id="SM01321"/>
    </source>
</evidence>
<evidence type="ECO:0000313" key="3">
    <source>
        <dbReference type="Proteomes" id="UP001500954"/>
    </source>
</evidence>
<sequence length="153" mass="18306">MYFREMSEHILKRHNKSLLLYHLVFPLKYRKSVITEEIGEGLKSICLEISERYEVHFIEIGYESNHVHFLVQSVPSYSVSKMIRMLKSITAKQLFQRFPEIKEKLWGGKFWTSGFYVNTVGQYSNEEVIREYVKNQGMEKEYKKLHSNQLTLF</sequence>
<protein>
    <submittedName>
        <fullName evidence="2">IS200/IS605 family transposase</fullName>
    </submittedName>
</protein>
<dbReference type="InterPro" id="IPR036515">
    <property type="entry name" value="Transposase_17_sf"/>
</dbReference>
<dbReference type="InterPro" id="IPR002686">
    <property type="entry name" value="Transposase_17"/>
</dbReference>
<dbReference type="NCBIfam" id="NF033573">
    <property type="entry name" value="transpos_IS200"/>
    <property type="match status" value="1"/>
</dbReference>
<dbReference type="SMART" id="SM01321">
    <property type="entry name" value="Y1_Tnp"/>
    <property type="match status" value="1"/>
</dbReference>
<dbReference type="Pfam" id="PF01797">
    <property type="entry name" value="Y1_Tnp"/>
    <property type="match status" value="1"/>
</dbReference>
<dbReference type="PANTHER" id="PTHR33360">
    <property type="entry name" value="TRANSPOSASE FOR INSERTION SEQUENCE ELEMENT IS200"/>
    <property type="match status" value="1"/>
</dbReference>
<reference evidence="3" key="1">
    <citation type="journal article" date="2019" name="Int. J. Syst. Evol. Microbiol.">
        <title>The Global Catalogue of Microorganisms (GCM) 10K type strain sequencing project: providing services to taxonomists for standard genome sequencing and annotation.</title>
        <authorList>
            <consortium name="The Broad Institute Genomics Platform"/>
            <consortium name="The Broad Institute Genome Sequencing Center for Infectious Disease"/>
            <person name="Wu L."/>
            <person name="Ma J."/>
        </authorList>
    </citation>
    <scope>NUCLEOTIDE SEQUENCE [LARGE SCALE GENOMIC DNA]</scope>
    <source>
        <strain evidence="3">JCM 17111</strain>
    </source>
</reference>
<name>A0ABP6XC05_9FLAO</name>